<sequence>MIYQCTIANPIDISGVGLHTGSTITMKLRPAPAGTGIIFHRSEGDKTRSIEAQSCNVVDTRMATVLGKGELSVSTVEHFMAALTACHIDNLHVYIDGPEVPIMDGSAAPFIQHLQEAGISRHNRSRKVLAIRKPITVVDGEKRVSIIPSRFFKVTFDLSFDHPCIRQQHKSVNLTSETLCQEVAAARTFGFYEEVEYLKSIGLARGGSLENAIVIGKDEILNPDGLRYSDEFVRHKILDTIGDFSLLGYSLLGHIKSYKAGHDINHKMVEKILASPDCWRLVEFSDADLQEALQLPVPALQTDLAWAES</sequence>
<keyword evidence="5 12" id="KW-0444">Lipid biosynthesis</keyword>
<dbReference type="NCBIfam" id="TIGR00325">
    <property type="entry name" value="lpxC"/>
    <property type="match status" value="1"/>
</dbReference>
<evidence type="ECO:0000256" key="8">
    <source>
        <dbReference type="ARBA" id="ARBA00022801"/>
    </source>
</evidence>
<keyword evidence="6 12" id="KW-0441">Lipid A biosynthesis</keyword>
<dbReference type="RefSeq" id="WP_006002653.1">
    <property type="nucleotide sequence ID" value="NZ_AAEW02000024.1"/>
</dbReference>
<feature type="binding site" evidence="12">
    <location>
        <position position="78"/>
    </location>
    <ligand>
        <name>Zn(2+)</name>
        <dbReference type="ChEBI" id="CHEBI:29105"/>
    </ligand>
</feature>
<dbReference type="EMBL" id="AAEW02000024">
    <property type="protein sequence ID" value="EAT14502.1"/>
    <property type="molecule type" value="Genomic_DNA"/>
</dbReference>
<evidence type="ECO:0000256" key="9">
    <source>
        <dbReference type="ARBA" id="ARBA00022833"/>
    </source>
</evidence>
<proteinExistence type="inferred from homology"/>
<dbReference type="SUPFAM" id="SSF54211">
    <property type="entry name" value="Ribosomal protein S5 domain 2-like"/>
    <property type="match status" value="2"/>
</dbReference>
<comment type="function">
    <text evidence="2 12">Catalyzes the hydrolysis of UDP-3-O-myristoyl-N-acetylglucosamine to form UDP-3-O-myristoylglucosamine and acetate, the committed step in lipid A biosynthesis.</text>
</comment>
<dbReference type="Pfam" id="PF03331">
    <property type="entry name" value="LpxC"/>
    <property type="match status" value="1"/>
</dbReference>
<dbReference type="HAMAP" id="MF_00388">
    <property type="entry name" value="LpxC"/>
    <property type="match status" value="1"/>
</dbReference>
<feature type="binding site" evidence="12">
    <location>
        <position position="235"/>
    </location>
    <ligand>
        <name>Zn(2+)</name>
        <dbReference type="ChEBI" id="CHEBI:29105"/>
    </ligand>
</feature>
<dbReference type="OrthoDB" id="9802746at2"/>
<dbReference type="GO" id="GO:0009245">
    <property type="term" value="P:lipid A biosynthetic process"/>
    <property type="evidence" value="ECO:0007669"/>
    <property type="project" value="UniProtKB-UniRule"/>
</dbReference>
<evidence type="ECO:0000256" key="6">
    <source>
        <dbReference type="ARBA" id="ARBA00022556"/>
    </source>
</evidence>
<keyword evidence="8 12" id="KW-0378">Hydrolase</keyword>
<evidence type="ECO:0000256" key="2">
    <source>
        <dbReference type="ARBA" id="ARBA00002923"/>
    </source>
</evidence>
<evidence type="ECO:0000256" key="10">
    <source>
        <dbReference type="ARBA" id="ARBA00023098"/>
    </source>
</evidence>
<keyword evidence="14" id="KW-1185">Reference proteome</keyword>
<dbReference type="AlphaFoldDB" id="Q1JW66"/>
<evidence type="ECO:0000256" key="11">
    <source>
        <dbReference type="ARBA" id="ARBA00024535"/>
    </source>
</evidence>
<reference evidence="13" key="2">
    <citation type="submission" date="2006-05" db="EMBL/GenBank/DDBJ databases">
        <title>Sequencing of the draft genome and assembly of Desulfuromonas acetoxidans DSM 684.</title>
        <authorList>
            <consortium name="US DOE Joint Genome Institute (JGI-PGF)"/>
            <person name="Copeland A."/>
            <person name="Lucas S."/>
            <person name="Lapidus A."/>
            <person name="Barry K."/>
            <person name="Detter J.C."/>
            <person name="Glavina del Rio T."/>
            <person name="Hammon N."/>
            <person name="Israni S."/>
            <person name="Dalin E."/>
            <person name="Tice H."/>
            <person name="Bruce D."/>
            <person name="Pitluck S."/>
            <person name="Richardson P."/>
        </authorList>
    </citation>
    <scope>NUCLEOTIDE SEQUENCE [LARGE SCALE GENOMIC DNA]</scope>
    <source>
        <strain evidence="13">DSM 684</strain>
    </source>
</reference>
<dbReference type="GO" id="GO:0046872">
    <property type="term" value="F:metal ion binding"/>
    <property type="evidence" value="ECO:0007669"/>
    <property type="project" value="UniProtKB-KW"/>
</dbReference>
<name>Q1JW66_DESA6</name>
<evidence type="ECO:0000256" key="7">
    <source>
        <dbReference type="ARBA" id="ARBA00022723"/>
    </source>
</evidence>
<reference evidence="13" key="1">
    <citation type="submission" date="2006-05" db="EMBL/GenBank/DDBJ databases">
        <title>Annotation of the draft genome assembly of Desulfuromonas acetoxidans DSM 684.</title>
        <authorList>
            <consortium name="US DOE Joint Genome Institute (JGI-ORNL)"/>
            <person name="Larimer F."/>
            <person name="Land M."/>
            <person name="Hauser L."/>
        </authorList>
    </citation>
    <scope>NUCLEOTIDE SEQUENCE [LARGE SCALE GENOMIC DNA]</scope>
    <source>
        <strain evidence="13">DSM 684</strain>
    </source>
</reference>
<dbReference type="Gene3D" id="3.30.230.20">
    <property type="entry name" value="lpxc deacetylase, domain 1"/>
    <property type="match status" value="1"/>
</dbReference>
<feature type="binding site" evidence="12">
    <location>
        <position position="239"/>
    </location>
    <ligand>
        <name>Zn(2+)</name>
        <dbReference type="ChEBI" id="CHEBI:29105"/>
    </ligand>
</feature>
<dbReference type="InterPro" id="IPR011334">
    <property type="entry name" value="UDP-acyl_GlcNac_deAcase_C"/>
</dbReference>
<comment type="pathway">
    <text evidence="3 12">Glycolipid biosynthesis; lipid IV(A) biosynthesis; lipid IV(A) from (3R)-3-hydroxytetradecanoyl-[acyl-carrier-protein] and UDP-N-acetyl-alpha-D-glucosamine: step 2/6.</text>
</comment>
<dbReference type="UniPathway" id="UPA00359">
    <property type="reaction ID" value="UER00478"/>
</dbReference>
<evidence type="ECO:0000313" key="14">
    <source>
        <dbReference type="Proteomes" id="UP000005695"/>
    </source>
</evidence>
<gene>
    <name evidence="12" type="primary">lpxC</name>
    <name evidence="13" type="ORF">Dace_0292</name>
</gene>
<comment type="caution">
    <text evidence="13">The sequence shown here is derived from an EMBL/GenBank/DDBJ whole genome shotgun (WGS) entry which is preliminary data.</text>
</comment>
<comment type="similarity">
    <text evidence="12">Belongs to the LpxC family.</text>
</comment>
<evidence type="ECO:0000256" key="3">
    <source>
        <dbReference type="ARBA" id="ARBA00005002"/>
    </source>
</evidence>
<dbReference type="Proteomes" id="UP000005695">
    <property type="component" value="Unassembled WGS sequence"/>
</dbReference>
<evidence type="ECO:0000256" key="5">
    <source>
        <dbReference type="ARBA" id="ARBA00022516"/>
    </source>
</evidence>
<feature type="active site" description="Proton donor" evidence="12">
    <location>
        <position position="262"/>
    </location>
</feature>
<dbReference type="InterPro" id="IPR020568">
    <property type="entry name" value="Ribosomal_Su5_D2-typ_SF"/>
</dbReference>
<dbReference type="InterPro" id="IPR015870">
    <property type="entry name" value="UDP-acyl_N-AcGlcN_deAcase_N"/>
</dbReference>
<evidence type="ECO:0000256" key="12">
    <source>
        <dbReference type="HAMAP-Rule" id="MF_00388"/>
    </source>
</evidence>
<dbReference type="InterPro" id="IPR004463">
    <property type="entry name" value="UDP-acyl_GlcNac_deAcase"/>
</dbReference>
<comment type="cofactor">
    <cofactor evidence="1 12">
        <name>Zn(2+)</name>
        <dbReference type="ChEBI" id="CHEBI:29105"/>
    </cofactor>
</comment>
<protein>
    <recommendedName>
        <fullName evidence="4 12">UDP-3-O-acyl-N-acetylglucosamine deacetylase</fullName>
        <shortName evidence="12">UDP-3-O-acyl-GlcNAc deacetylase</shortName>
        <ecNumber evidence="4 12">3.5.1.108</ecNumber>
    </recommendedName>
    <alternativeName>
        <fullName evidence="12">UDP-3-O-[R-3-hydroxymyristoyl]-N-acetylglucosamine deacetylase</fullName>
    </alternativeName>
</protein>
<keyword evidence="10 12" id="KW-0443">Lipid metabolism</keyword>
<keyword evidence="9 12" id="KW-0862">Zinc</keyword>
<dbReference type="GO" id="GO:0016020">
    <property type="term" value="C:membrane"/>
    <property type="evidence" value="ECO:0007669"/>
    <property type="project" value="GOC"/>
</dbReference>
<keyword evidence="7 12" id="KW-0479">Metal-binding</keyword>
<dbReference type="Gene3D" id="3.30.1700.10">
    <property type="entry name" value="lpxc deacetylase, domain 2"/>
    <property type="match status" value="1"/>
</dbReference>
<evidence type="ECO:0000256" key="4">
    <source>
        <dbReference type="ARBA" id="ARBA00012745"/>
    </source>
</evidence>
<dbReference type="PANTHER" id="PTHR33694">
    <property type="entry name" value="UDP-3-O-ACYL-N-ACETYLGLUCOSAMINE DEACETYLASE 1, MITOCHONDRIAL-RELATED"/>
    <property type="match status" value="1"/>
</dbReference>
<dbReference type="PANTHER" id="PTHR33694:SF1">
    <property type="entry name" value="UDP-3-O-ACYL-N-ACETYLGLUCOSAMINE DEACETYLASE 1, MITOCHONDRIAL-RELATED"/>
    <property type="match status" value="1"/>
</dbReference>
<organism evidence="13 14">
    <name type="scientific">Desulfuromonas acetoxidans (strain DSM 684 / 11070)</name>
    <dbReference type="NCBI Taxonomy" id="281689"/>
    <lineage>
        <taxon>Bacteria</taxon>
        <taxon>Pseudomonadati</taxon>
        <taxon>Thermodesulfobacteriota</taxon>
        <taxon>Desulfuromonadia</taxon>
        <taxon>Desulfuromonadales</taxon>
        <taxon>Desulfuromonadaceae</taxon>
        <taxon>Desulfuromonas</taxon>
    </lineage>
</organism>
<accession>Q1JW66</accession>
<evidence type="ECO:0000313" key="13">
    <source>
        <dbReference type="EMBL" id="EAT14502.1"/>
    </source>
</evidence>
<evidence type="ECO:0000256" key="1">
    <source>
        <dbReference type="ARBA" id="ARBA00001947"/>
    </source>
</evidence>
<comment type="catalytic activity">
    <reaction evidence="11 12">
        <text>a UDP-3-O-[(3R)-3-hydroxyacyl]-N-acetyl-alpha-D-glucosamine + H2O = a UDP-3-O-[(3R)-3-hydroxyacyl]-alpha-D-glucosamine + acetate</text>
        <dbReference type="Rhea" id="RHEA:67816"/>
        <dbReference type="ChEBI" id="CHEBI:15377"/>
        <dbReference type="ChEBI" id="CHEBI:30089"/>
        <dbReference type="ChEBI" id="CHEBI:137740"/>
        <dbReference type="ChEBI" id="CHEBI:173225"/>
        <dbReference type="EC" id="3.5.1.108"/>
    </reaction>
</comment>
<dbReference type="EC" id="3.5.1.108" evidence="4 12"/>
<dbReference type="GO" id="GO:0103117">
    <property type="term" value="F:UDP-3-O-acyl-N-acetylglucosamine deacetylase activity"/>
    <property type="evidence" value="ECO:0007669"/>
    <property type="project" value="UniProtKB-UniRule"/>
</dbReference>